<name>A0A1V0U697_STRVN</name>
<dbReference type="Proteomes" id="UP000192445">
    <property type="component" value="Chromosome"/>
</dbReference>
<proteinExistence type="predicted"/>
<dbReference type="EMBL" id="CP020570">
    <property type="protein sequence ID" value="ARF60764.1"/>
    <property type="molecule type" value="Genomic_DNA"/>
</dbReference>
<sequence length="279" mass="30206">MTTTLRPSGPLQQGDGGARSRRYDVCDNGRPVGAVAISTDEAFGPTAGVLSSLAVDEDRRRRGRGTIAALAAEEVLRGWGCTRVRAEVPAGNDPARRLATALGYTERSRNMAKDLGPDTVPLPAGLTARAMSEEEFADWRQEAVLAYARSWVERGAEPEQARLKSERDHAALLPDGLATEKVRFEVLVRAGEAVGHVWVALREPEPGGPEAGFVFDVEVRAEHRGRGYGRVLMLLAEDVTRAWGADRLGLHVFASNTPALALYESLGYTTTRYNLAKAL</sequence>
<reference evidence="5 6" key="1">
    <citation type="submission" date="2017-03" db="EMBL/GenBank/DDBJ databases">
        <title>Complete Genome Sequence of a natural compounds producer, Streptomyces violaceus S21.</title>
        <authorList>
            <person name="Zhong C."/>
            <person name="Zhao Z."/>
            <person name="Fu J."/>
            <person name="Zong G."/>
            <person name="Qin R."/>
            <person name="Cao G."/>
        </authorList>
    </citation>
    <scope>NUCLEOTIDE SEQUENCE [LARGE SCALE GENOMIC DNA]</scope>
    <source>
        <strain evidence="5 6">S21</strain>
    </source>
</reference>
<keyword evidence="1 5" id="KW-0808">Transferase</keyword>
<feature type="region of interest" description="Disordered" evidence="3">
    <location>
        <begin position="1"/>
        <end position="22"/>
    </location>
</feature>
<accession>A0A1V0U697</accession>
<evidence type="ECO:0000256" key="3">
    <source>
        <dbReference type="SAM" id="MobiDB-lite"/>
    </source>
</evidence>
<evidence type="ECO:0000256" key="2">
    <source>
        <dbReference type="ARBA" id="ARBA00023315"/>
    </source>
</evidence>
<dbReference type="InterPro" id="IPR050680">
    <property type="entry name" value="YpeA/RimI_acetyltransf"/>
</dbReference>
<dbReference type="Gene3D" id="3.40.630.30">
    <property type="match status" value="2"/>
</dbReference>
<evidence type="ECO:0000313" key="5">
    <source>
        <dbReference type="EMBL" id="ARF60764.1"/>
    </source>
</evidence>
<dbReference type="STRING" id="1935.B1H20_04640"/>
<dbReference type="PANTHER" id="PTHR43420">
    <property type="entry name" value="ACETYLTRANSFERASE"/>
    <property type="match status" value="1"/>
</dbReference>
<dbReference type="PANTHER" id="PTHR43420:SF12">
    <property type="entry name" value="N-ACETYLTRANSFERASE DOMAIN-CONTAINING PROTEIN"/>
    <property type="match status" value="1"/>
</dbReference>
<dbReference type="KEGG" id="svu:B1H20_04640"/>
<dbReference type="GO" id="GO:0016747">
    <property type="term" value="F:acyltransferase activity, transferring groups other than amino-acyl groups"/>
    <property type="evidence" value="ECO:0007669"/>
    <property type="project" value="InterPro"/>
</dbReference>
<organism evidence="5 6">
    <name type="scientific">Streptomyces violaceoruber</name>
    <dbReference type="NCBI Taxonomy" id="1935"/>
    <lineage>
        <taxon>Bacteria</taxon>
        <taxon>Bacillati</taxon>
        <taxon>Actinomycetota</taxon>
        <taxon>Actinomycetes</taxon>
        <taxon>Kitasatosporales</taxon>
        <taxon>Streptomycetaceae</taxon>
        <taxon>Streptomyces</taxon>
        <taxon>Streptomyces violaceoruber group</taxon>
    </lineage>
</organism>
<evidence type="ECO:0000259" key="4">
    <source>
        <dbReference type="PROSITE" id="PS51186"/>
    </source>
</evidence>
<dbReference type="InterPro" id="IPR000182">
    <property type="entry name" value="GNAT_dom"/>
</dbReference>
<dbReference type="RefSeq" id="WP_083192141.1">
    <property type="nucleotide sequence ID" value="NZ_CP020570.1"/>
</dbReference>
<evidence type="ECO:0000256" key="1">
    <source>
        <dbReference type="ARBA" id="ARBA00022679"/>
    </source>
</evidence>
<dbReference type="SUPFAM" id="SSF55729">
    <property type="entry name" value="Acyl-CoA N-acyltransferases (Nat)"/>
    <property type="match status" value="2"/>
</dbReference>
<feature type="domain" description="N-acetyltransferase" evidence="4">
    <location>
        <begin position="1"/>
        <end position="129"/>
    </location>
</feature>
<evidence type="ECO:0000313" key="6">
    <source>
        <dbReference type="Proteomes" id="UP000192445"/>
    </source>
</evidence>
<dbReference type="CDD" id="cd04301">
    <property type="entry name" value="NAT_SF"/>
    <property type="match status" value="1"/>
</dbReference>
<dbReference type="AlphaFoldDB" id="A0A1V0U697"/>
<keyword evidence="2" id="KW-0012">Acyltransferase</keyword>
<dbReference type="InterPro" id="IPR016181">
    <property type="entry name" value="Acyl_CoA_acyltransferase"/>
</dbReference>
<dbReference type="Pfam" id="PF00583">
    <property type="entry name" value="Acetyltransf_1"/>
    <property type="match status" value="2"/>
</dbReference>
<feature type="domain" description="N-acetyltransferase" evidence="4">
    <location>
        <begin position="126"/>
        <end position="279"/>
    </location>
</feature>
<dbReference type="PROSITE" id="PS51186">
    <property type="entry name" value="GNAT"/>
    <property type="match status" value="2"/>
</dbReference>
<protein>
    <submittedName>
        <fullName evidence="5">GNAT family N-acetyltransferase</fullName>
    </submittedName>
</protein>
<dbReference type="OrthoDB" id="3381976at2"/>
<gene>
    <name evidence="5" type="ORF">B1H20_04640</name>
</gene>